<evidence type="ECO:0000313" key="2">
    <source>
        <dbReference type="Proteomes" id="UP001165083"/>
    </source>
</evidence>
<dbReference type="Proteomes" id="UP001165083">
    <property type="component" value="Unassembled WGS sequence"/>
</dbReference>
<accession>A0A9W6UD97</accession>
<dbReference type="AlphaFoldDB" id="A0A9W6UD97"/>
<gene>
    <name evidence="1" type="ORF">Plil01_001278700</name>
</gene>
<keyword evidence="2" id="KW-1185">Reference proteome</keyword>
<reference evidence="1" key="1">
    <citation type="submission" date="2023-04" db="EMBL/GenBank/DDBJ databases">
        <title>Phytophthora lilii NBRC 32176.</title>
        <authorList>
            <person name="Ichikawa N."/>
            <person name="Sato H."/>
            <person name="Tonouchi N."/>
        </authorList>
    </citation>
    <scope>NUCLEOTIDE SEQUENCE</scope>
    <source>
        <strain evidence="1">NBRC 32176</strain>
    </source>
</reference>
<sequence>MWSTPLSGQAWDCEMDRDRKEANDVTVKMVELERAHQKVMKAALPPHIIFISDKYKVSNIEKWRTHMINTKLEGLNRLNIQAINWGSSYRAKVRGSTGKMVYVSNVSRPTNQKLLAKQHKISVETLKKHISPDYKTDPMYRFYGKHMASHLYEGIQPAEFYDKLENVLAGQTKAFKVNCSWVRSREPNGW</sequence>
<proteinExistence type="predicted"/>
<evidence type="ECO:0000313" key="1">
    <source>
        <dbReference type="EMBL" id="GMF30023.1"/>
    </source>
</evidence>
<protein>
    <submittedName>
        <fullName evidence="1">Unnamed protein product</fullName>
    </submittedName>
</protein>
<dbReference type="EMBL" id="BSXW01000811">
    <property type="protein sequence ID" value="GMF30023.1"/>
    <property type="molecule type" value="Genomic_DNA"/>
</dbReference>
<comment type="caution">
    <text evidence="1">The sequence shown here is derived from an EMBL/GenBank/DDBJ whole genome shotgun (WGS) entry which is preliminary data.</text>
</comment>
<name>A0A9W6UD97_9STRA</name>
<organism evidence="1 2">
    <name type="scientific">Phytophthora lilii</name>
    <dbReference type="NCBI Taxonomy" id="2077276"/>
    <lineage>
        <taxon>Eukaryota</taxon>
        <taxon>Sar</taxon>
        <taxon>Stramenopiles</taxon>
        <taxon>Oomycota</taxon>
        <taxon>Peronosporomycetes</taxon>
        <taxon>Peronosporales</taxon>
        <taxon>Peronosporaceae</taxon>
        <taxon>Phytophthora</taxon>
    </lineage>
</organism>